<name>A0ABW1KL72_9ACTN</name>
<evidence type="ECO:0000256" key="3">
    <source>
        <dbReference type="SAM" id="MobiDB-lite"/>
    </source>
</evidence>
<dbReference type="CDD" id="cd06992">
    <property type="entry name" value="cupin_GDO-like_C"/>
    <property type="match status" value="1"/>
</dbReference>
<dbReference type="InterPro" id="IPR014710">
    <property type="entry name" value="RmlC-like_jellyroll"/>
</dbReference>
<dbReference type="SUPFAM" id="SSF51182">
    <property type="entry name" value="RmlC-like cupins"/>
    <property type="match status" value="1"/>
</dbReference>
<keyword evidence="1" id="KW-0223">Dioxygenase</keyword>
<dbReference type="PANTHER" id="PTHR41517">
    <property type="entry name" value="1,2-DIOXYGENASE PROTEIN-RELATED"/>
    <property type="match status" value="1"/>
</dbReference>
<protein>
    <submittedName>
        <fullName evidence="5">Cupin domain-containing protein</fullName>
    </submittedName>
</protein>
<gene>
    <name evidence="5" type="ORF">ACFP2T_41275</name>
</gene>
<accession>A0ABW1KL72</accession>
<dbReference type="RefSeq" id="WP_377432215.1">
    <property type="nucleotide sequence ID" value="NZ_JBHSPR010000060.1"/>
</dbReference>
<sequence length="400" mass="42997">MISDKTAGVDDATGEALAGLYRDLDALDLHPLWNITAQLLTETPRPKAVPWLWNGAVLRSLAERAIDLVPVDRGGERRVLSLGNPGLGGQPYAVGTLWGAIQCLGPRETAPAHRHSPGAIRFVLAGSGVWTTVDGDACDMHPGDLILTPGMHWHDHTNGGTESMVWFDGLDLPMIEALDAVFFEEYPEFAQPEPVRRNAGEAAYATNPRRLRPGAVTDELDPKPSRLLVYRWAETDAELTRLAAENGQEIASVEFTNPDSGASVLPTLSCSVHRLPVDRVTRPRQQTGNAIWVVFRGEGYSVIGGQRFDWGPGDMFVVPSWVPVEHRASAPADLFRLTDAPVLRALGIYRERVLDAQQPVTGTFTARTLDGAPAPGLGVAPTPGTGVAPAPLSVAGGEVR</sequence>
<dbReference type="InterPro" id="IPR013096">
    <property type="entry name" value="Cupin_2"/>
</dbReference>
<dbReference type="EMBL" id="JBHSPR010000060">
    <property type="protein sequence ID" value="MFC6022577.1"/>
    <property type="molecule type" value="Genomic_DNA"/>
</dbReference>
<dbReference type="Proteomes" id="UP001596203">
    <property type="component" value="Unassembled WGS sequence"/>
</dbReference>
<feature type="domain" description="Cupin type-2" evidence="4">
    <location>
        <begin position="101"/>
        <end position="168"/>
    </location>
</feature>
<keyword evidence="6" id="KW-1185">Reference proteome</keyword>
<feature type="region of interest" description="Disordered" evidence="3">
    <location>
        <begin position="378"/>
        <end position="400"/>
    </location>
</feature>
<feature type="compositionally biased region" description="Low complexity" evidence="3">
    <location>
        <begin position="378"/>
        <end position="391"/>
    </location>
</feature>
<dbReference type="CDD" id="cd02216">
    <property type="entry name" value="cupin_GDO-like_N"/>
    <property type="match status" value="1"/>
</dbReference>
<dbReference type="Gene3D" id="2.60.120.10">
    <property type="entry name" value="Jelly Rolls"/>
    <property type="match status" value="1"/>
</dbReference>
<evidence type="ECO:0000313" key="6">
    <source>
        <dbReference type="Proteomes" id="UP001596203"/>
    </source>
</evidence>
<dbReference type="InterPro" id="IPR011051">
    <property type="entry name" value="RmlC_Cupin_sf"/>
</dbReference>
<evidence type="ECO:0000313" key="5">
    <source>
        <dbReference type="EMBL" id="MFC6022577.1"/>
    </source>
</evidence>
<evidence type="ECO:0000256" key="1">
    <source>
        <dbReference type="ARBA" id="ARBA00022964"/>
    </source>
</evidence>
<organism evidence="5 6">
    <name type="scientific">Plantactinospora solaniradicis</name>
    <dbReference type="NCBI Taxonomy" id="1723736"/>
    <lineage>
        <taxon>Bacteria</taxon>
        <taxon>Bacillati</taxon>
        <taxon>Actinomycetota</taxon>
        <taxon>Actinomycetes</taxon>
        <taxon>Micromonosporales</taxon>
        <taxon>Micromonosporaceae</taxon>
        <taxon>Plantactinospora</taxon>
    </lineage>
</organism>
<dbReference type="Pfam" id="PF07883">
    <property type="entry name" value="Cupin_2"/>
    <property type="match status" value="1"/>
</dbReference>
<keyword evidence="2" id="KW-0560">Oxidoreductase</keyword>
<evidence type="ECO:0000259" key="4">
    <source>
        <dbReference type="Pfam" id="PF07883"/>
    </source>
</evidence>
<evidence type="ECO:0000256" key="2">
    <source>
        <dbReference type="ARBA" id="ARBA00023002"/>
    </source>
</evidence>
<dbReference type="PANTHER" id="PTHR41517:SF1">
    <property type="entry name" value="CUPIN"/>
    <property type="match status" value="1"/>
</dbReference>
<proteinExistence type="predicted"/>
<comment type="caution">
    <text evidence="5">The sequence shown here is derived from an EMBL/GenBank/DDBJ whole genome shotgun (WGS) entry which is preliminary data.</text>
</comment>
<dbReference type="InterPro" id="IPR047183">
    <property type="entry name" value="GDO-like"/>
</dbReference>
<reference evidence="6" key="1">
    <citation type="journal article" date="2019" name="Int. J. Syst. Evol. Microbiol.">
        <title>The Global Catalogue of Microorganisms (GCM) 10K type strain sequencing project: providing services to taxonomists for standard genome sequencing and annotation.</title>
        <authorList>
            <consortium name="The Broad Institute Genomics Platform"/>
            <consortium name="The Broad Institute Genome Sequencing Center for Infectious Disease"/>
            <person name="Wu L."/>
            <person name="Ma J."/>
        </authorList>
    </citation>
    <scope>NUCLEOTIDE SEQUENCE [LARGE SCALE GENOMIC DNA]</scope>
    <source>
        <strain evidence="6">ZS-35-S2</strain>
    </source>
</reference>